<organism evidence="1 2">
    <name type="scientific">Capnocytophaga periodontitidis</name>
    <dbReference type="NCBI Taxonomy" id="2795027"/>
    <lineage>
        <taxon>Bacteria</taxon>
        <taxon>Pseudomonadati</taxon>
        <taxon>Bacteroidota</taxon>
        <taxon>Flavobacteriia</taxon>
        <taxon>Flavobacteriales</taxon>
        <taxon>Flavobacteriaceae</taxon>
        <taxon>Capnocytophaga</taxon>
    </lineage>
</organism>
<protein>
    <submittedName>
        <fullName evidence="1">Uncharacterized protein</fullName>
    </submittedName>
</protein>
<name>A0ABS0SQQ2_9FLAO</name>
<evidence type="ECO:0000313" key="1">
    <source>
        <dbReference type="EMBL" id="MBI1648116.1"/>
    </source>
</evidence>
<dbReference type="RefSeq" id="WP_198467673.1">
    <property type="nucleotide sequence ID" value="NZ_JAEFDC010000019.1"/>
</dbReference>
<gene>
    <name evidence="1" type="ORF">I7X30_13770</name>
</gene>
<dbReference type="Proteomes" id="UP000641139">
    <property type="component" value="Unassembled WGS sequence"/>
</dbReference>
<dbReference type="InterPro" id="IPR041055">
    <property type="entry name" value="Kinase-PolyVal"/>
</dbReference>
<dbReference type="Pfam" id="PF18762">
    <property type="entry name" value="Kinase-PolyVal"/>
    <property type="match status" value="1"/>
</dbReference>
<keyword evidence="2" id="KW-1185">Reference proteome</keyword>
<sequence length="210" mass="24397">MITTIIKSRSHKYIKKITDKNGKTRYIYEQKVANQATQQQSTNSRYVDGRLQEVRRWMAATNNGRALGGERFKTVYEFFNRRTSERVRAQAEGKADEYIIDCQREEQRSVIEFAKQNNLWYSHSDVERLIDGCECVGLGQESVVLLLRDKTTVLKQMTGRNFDHLNYPMEAVVRNIAMYNELFPNSYLHLEGISTIDRGEGEQVCLLVTL</sequence>
<comment type="caution">
    <text evidence="1">The sequence shown here is derived from an EMBL/GenBank/DDBJ whole genome shotgun (WGS) entry which is preliminary data.</text>
</comment>
<evidence type="ECO:0000313" key="2">
    <source>
        <dbReference type="Proteomes" id="UP000641139"/>
    </source>
</evidence>
<reference evidence="1 2" key="1">
    <citation type="journal article" date="2021" name="Int. J. Syst. Evol. Microbiol.">
        <title>Capnocytophaga periodontitidis sp. nov., isolated from subgingival plaque of periodontitis patient.</title>
        <authorList>
            <person name="Zhang Y."/>
            <person name="Qiao D."/>
            <person name="Shi W."/>
            <person name="Wu D."/>
            <person name="Cai M."/>
        </authorList>
    </citation>
    <scope>NUCLEOTIDE SEQUENCE [LARGE SCALE GENOMIC DNA]</scope>
    <source>
        <strain evidence="1 2">051621</strain>
    </source>
</reference>
<proteinExistence type="predicted"/>
<accession>A0ABS0SQQ2</accession>
<dbReference type="EMBL" id="JAEFDC010000019">
    <property type="protein sequence ID" value="MBI1648116.1"/>
    <property type="molecule type" value="Genomic_DNA"/>
</dbReference>